<comment type="caution">
    <text evidence="2">The sequence shown here is derived from an EMBL/GenBank/DDBJ whole genome shotgun (WGS) entry which is preliminary data.</text>
</comment>
<dbReference type="PANTHER" id="PTHR47515:SF2">
    <property type="entry name" value="INTEGRASE CORE DOMAIN PROTEIN"/>
    <property type="match status" value="1"/>
</dbReference>
<dbReference type="InterPro" id="IPR001584">
    <property type="entry name" value="Integrase_cat-core"/>
</dbReference>
<organism evidence="2 3">
    <name type="scientific">Chryseolinea lacunae</name>
    <dbReference type="NCBI Taxonomy" id="2801331"/>
    <lineage>
        <taxon>Bacteria</taxon>
        <taxon>Pseudomonadati</taxon>
        <taxon>Bacteroidota</taxon>
        <taxon>Cytophagia</taxon>
        <taxon>Cytophagales</taxon>
        <taxon>Fulvivirgaceae</taxon>
        <taxon>Chryseolinea</taxon>
    </lineage>
</organism>
<dbReference type="InterPro" id="IPR012337">
    <property type="entry name" value="RNaseH-like_sf"/>
</dbReference>
<feature type="non-terminal residue" evidence="2">
    <location>
        <position position="278"/>
    </location>
</feature>
<dbReference type="Proteomes" id="UP000613030">
    <property type="component" value="Unassembled WGS sequence"/>
</dbReference>
<dbReference type="Gene3D" id="3.30.420.10">
    <property type="entry name" value="Ribonuclease H-like superfamily/Ribonuclease H"/>
    <property type="match status" value="1"/>
</dbReference>
<dbReference type="Pfam" id="PF13683">
    <property type="entry name" value="rve_3"/>
    <property type="match status" value="1"/>
</dbReference>
<name>A0ABS1L399_9BACT</name>
<dbReference type="Pfam" id="PF13276">
    <property type="entry name" value="HTH_21"/>
    <property type="match status" value="1"/>
</dbReference>
<reference evidence="2 3" key="1">
    <citation type="submission" date="2021-01" db="EMBL/GenBank/DDBJ databases">
        <title>Chryseolinea sp. Jin1 Genome sequencing and assembly.</title>
        <authorList>
            <person name="Kim I."/>
        </authorList>
    </citation>
    <scope>NUCLEOTIDE SEQUENCE [LARGE SCALE GENOMIC DNA]</scope>
    <source>
        <strain evidence="2 3">Jin1</strain>
    </source>
</reference>
<dbReference type="InterPro" id="IPR025948">
    <property type="entry name" value="HTH-like_dom"/>
</dbReference>
<protein>
    <submittedName>
        <fullName evidence="2">IS3 family transposase</fullName>
    </submittedName>
</protein>
<evidence type="ECO:0000313" key="2">
    <source>
        <dbReference type="EMBL" id="MBL0745977.1"/>
    </source>
</evidence>
<feature type="domain" description="Integrase catalytic" evidence="1">
    <location>
        <begin position="102"/>
        <end position="261"/>
    </location>
</feature>
<dbReference type="PROSITE" id="PS50994">
    <property type="entry name" value="INTEGRASE"/>
    <property type="match status" value="1"/>
</dbReference>
<dbReference type="InterPro" id="IPR048020">
    <property type="entry name" value="Transpos_IS3"/>
</dbReference>
<dbReference type="SUPFAM" id="SSF53098">
    <property type="entry name" value="Ribonuclease H-like"/>
    <property type="match status" value="1"/>
</dbReference>
<proteinExistence type="predicted"/>
<dbReference type="EMBL" id="JAERRB010000029">
    <property type="protein sequence ID" value="MBL0745977.1"/>
    <property type="molecule type" value="Genomic_DNA"/>
</dbReference>
<dbReference type="PANTHER" id="PTHR47515">
    <property type="entry name" value="LOW CALCIUM RESPONSE LOCUS PROTEIN T"/>
    <property type="match status" value="1"/>
</dbReference>
<dbReference type="InterPro" id="IPR036397">
    <property type="entry name" value="RNaseH_sf"/>
</dbReference>
<keyword evidence="3" id="KW-1185">Reference proteome</keyword>
<dbReference type="NCBIfam" id="NF033516">
    <property type="entry name" value="transpos_IS3"/>
    <property type="match status" value="1"/>
</dbReference>
<gene>
    <name evidence="2" type="ORF">JI741_32420</name>
</gene>
<accession>A0ABS1L399</accession>
<evidence type="ECO:0000259" key="1">
    <source>
        <dbReference type="PROSITE" id="PS50994"/>
    </source>
</evidence>
<evidence type="ECO:0000313" key="3">
    <source>
        <dbReference type="Proteomes" id="UP000613030"/>
    </source>
</evidence>
<sequence>MAYLQEHQVSLRQACMLMRLSSSVYYYRGTIDPQDAPIQDVLTRLAEEHRRWGFWKMFHYMRGQAMPWNHKRVYRIYTQLNLNIRRKPKKRLPSRTKESLYQPELPNRVWSMDFMFDRLTNGRSFRTLNILDDFNREAVNIVVDTSISSVRVARELSQIFEWRGKPTRIRVDNGPEFLALKPWCESNGVELKFIQPAKPNQNAYIERFNRTYRDEVLGAYLFDDLHQVRYETEKFIWKYNNVRPHDSLDNITPRAFLLKCGRLPAAQADTEYPTFQQG</sequence>